<gene>
    <name evidence="3" type="ORF">JCM19235_6548</name>
</gene>
<dbReference type="SUPFAM" id="SSF52540">
    <property type="entry name" value="P-loop containing nucleoside triphosphate hydrolases"/>
    <property type="match status" value="1"/>
</dbReference>
<dbReference type="Pfam" id="PF17863">
    <property type="entry name" value="AAA_lid_2"/>
    <property type="match status" value="1"/>
</dbReference>
<dbReference type="Pfam" id="PF07726">
    <property type="entry name" value="AAA_3"/>
    <property type="match status" value="1"/>
</dbReference>
<dbReference type="InterPro" id="IPR027417">
    <property type="entry name" value="P-loop_NTPase"/>
</dbReference>
<dbReference type="InterPro" id="IPR041628">
    <property type="entry name" value="ChlI/MoxR_AAA_lid"/>
</dbReference>
<accession>A0A090RRI5</accession>
<dbReference type="Proteomes" id="UP000029228">
    <property type="component" value="Unassembled WGS sequence"/>
</dbReference>
<comment type="caution">
    <text evidence="3">The sequence shown here is derived from an EMBL/GenBank/DDBJ whole genome shotgun (WGS) entry which is preliminary data.</text>
</comment>
<reference evidence="3 4" key="1">
    <citation type="submission" date="2014-09" db="EMBL/GenBank/DDBJ databases">
        <title>Vibrio maritimus JCM 19235. (C45) whole genome shotgun sequence.</title>
        <authorList>
            <person name="Sawabe T."/>
            <person name="Meirelles P."/>
            <person name="Nakanishi M."/>
            <person name="Sayaka M."/>
            <person name="Hattori M."/>
            <person name="Ohkuma M."/>
        </authorList>
    </citation>
    <scope>NUCLEOTIDE SEQUENCE [LARGE SCALE GENOMIC DNA]</scope>
    <source>
        <strain evidence="4">JCM19235</strain>
    </source>
</reference>
<dbReference type="Gene3D" id="3.40.50.300">
    <property type="entry name" value="P-loop containing nucleotide triphosphate hydrolases"/>
    <property type="match status" value="1"/>
</dbReference>
<sequence length="194" mass="21751">MPELFMVLATQNPIEQEGTYPLPEAQMDRFIMKVTVDYPEDEAERDIIRLVRNEERSISVAADSETTTSNDIITISTDSVFAARQEMPEIEVSDIVENYIVSLVMATRQPQRYSESSLSDWILVGSSPRASIALDKCSRAYAWLQGRNYVEPDDVRAVANMVLGHRIALSYNALAEQVTQQDVVNHLLDVVAIG</sequence>
<name>A0A090RRI5_9VIBR</name>
<feature type="domain" description="ChlI/MoxR AAA lid" evidence="2">
    <location>
        <begin position="124"/>
        <end position="186"/>
    </location>
</feature>
<protein>
    <submittedName>
        <fullName evidence="3">MoxR-like ATPase in aerotolerance operon</fullName>
    </submittedName>
</protein>
<feature type="domain" description="ATPase AAA-3" evidence="1">
    <location>
        <begin position="1"/>
        <end position="32"/>
    </location>
</feature>
<evidence type="ECO:0000259" key="1">
    <source>
        <dbReference type="Pfam" id="PF07726"/>
    </source>
</evidence>
<dbReference type="STRING" id="990268.JCM19235_6548"/>
<organism evidence="3 4">
    <name type="scientific">Vibrio maritimus</name>
    <dbReference type="NCBI Taxonomy" id="990268"/>
    <lineage>
        <taxon>Bacteria</taxon>
        <taxon>Pseudomonadati</taxon>
        <taxon>Pseudomonadota</taxon>
        <taxon>Gammaproteobacteria</taxon>
        <taxon>Vibrionales</taxon>
        <taxon>Vibrionaceae</taxon>
        <taxon>Vibrio</taxon>
    </lineage>
</organism>
<dbReference type="InterPro" id="IPR011703">
    <property type="entry name" value="ATPase_AAA-3"/>
</dbReference>
<evidence type="ECO:0000313" key="4">
    <source>
        <dbReference type="Proteomes" id="UP000029228"/>
    </source>
</evidence>
<dbReference type="InterPro" id="IPR050764">
    <property type="entry name" value="CbbQ/NirQ/NorQ/GpvN"/>
</dbReference>
<dbReference type="GO" id="GO:0005524">
    <property type="term" value="F:ATP binding"/>
    <property type="evidence" value="ECO:0007669"/>
    <property type="project" value="InterPro"/>
</dbReference>
<dbReference type="Gene3D" id="1.10.8.80">
    <property type="entry name" value="Magnesium chelatase subunit I, C-Terminal domain"/>
    <property type="match status" value="1"/>
</dbReference>
<dbReference type="AlphaFoldDB" id="A0A090RRI5"/>
<keyword evidence="4" id="KW-1185">Reference proteome</keyword>
<dbReference type="GO" id="GO:0016887">
    <property type="term" value="F:ATP hydrolysis activity"/>
    <property type="evidence" value="ECO:0007669"/>
    <property type="project" value="InterPro"/>
</dbReference>
<evidence type="ECO:0000313" key="3">
    <source>
        <dbReference type="EMBL" id="GAL17995.1"/>
    </source>
</evidence>
<dbReference type="EMBL" id="BBMR01000002">
    <property type="protein sequence ID" value="GAL17995.1"/>
    <property type="molecule type" value="Genomic_DNA"/>
</dbReference>
<proteinExistence type="predicted"/>
<dbReference type="PANTHER" id="PTHR42759">
    <property type="entry name" value="MOXR FAMILY PROTEIN"/>
    <property type="match status" value="1"/>
</dbReference>
<evidence type="ECO:0000259" key="2">
    <source>
        <dbReference type="Pfam" id="PF17863"/>
    </source>
</evidence>
<dbReference type="PANTHER" id="PTHR42759:SF1">
    <property type="entry name" value="MAGNESIUM-CHELATASE SUBUNIT CHLD"/>
    <property type="match status" value="1"/>
</dbReference>